<dbReference type="InterPro" id="IPR032675">
    <property type="entry name" value="LRR_dom_sf"/>
</dbReference>
<comment type="caution">
    <text evidence="3">The sequence shown here is derived from an EMBL/GenBank/DDBJ whole genome shotgun (WGS) entry which is preliminary data.</text>
</comment>
<gene>
    <name evidence="3" type="ORF">V5O48_013647</name>
</gene>
<dbReference type="Proteomes" id="UP001465976">
    <property type="component" value="Unassembled WGS sequence"/>
</dbReference>
<dbReference type="Gene3D" id="3.80.10.10">
    <property type="entry name" value="Ribonuclease Inhibitor"/>
    <property type="match status" value="1"/>
</dbReference>
<evidence type="ECO:0000256" key="1">
    <source>
        <dbReference type="SAM" id="Coils"/>
    </source>
</evidence>
<keyword evidence="1" id="KW-0175">Coiled coil</keyword>
<protein>
    <recommendedName>
        <fullName evidence="2">F-box domain-containing protein</fullName>
    </recommendedName>
</protein>
<evidence type="ECO:0000313" key="4">
    <source>
        <dbReference type="Proteomes" id="UP001465976"/>
    </source>
</evidence>
<reference evidence="3 4" key="1">
    <citation type="submission" date="2024-02" db="EMBL/GenBank/DDBJ databases">
        <title>A draft genome for the cacao thread blight pathogen Marasmius crinis-equi.</title>
        <authorList>
            <person name="Cohen S.P."/>
            <person name="Baruah I.K."/>
            <person name="Amoako-Attah I."/>
            <person name="Bukari Y."/>
            <person name="Meinhardt L.W."/>
            <person name="Bailey B.A."/>
        </authorList>
    </citation>
    <scope>NUCLEOTIDE SEQUENCE [LARGE SCALE GENOMIC DNA]</scope>
    <source>
        <strain evidence="3 4">GH-76</strain>
    </source>
</reference>
<evidence type="ECO:0000313" key="3">
    <source>
        <dbReference type="EMBL" id="KAL0568336.1"/>
    </source>
</evidence>
<sequence>MEFHFADVPHTKPTNSIRPIAMTIQELFRSVLTRHDRHCVKNYLAESESEMKSYEDEIQKLKATVMALETRRDWLKRSMMRYRSLLSPIRILPLEILSMIFGHFCEDNPLDAYLVPPVVTLSLVCAQWRALVLSTPGLWSSLSIDFENWDMLANDIGLERMTRLFLERSKKSPLTLVLRLPDPKGCEFRSAATLGALVNSADRWHDITLLAPWNISPSSPILEGLRGHLPILSALHLNGAGPDDDRSKFDFFSYCPALHSLQIQPGDDPYGPEYPSPRLVLPWEQIKSLKMYDSFAPSAVSLLSQCPNVESLELSLVGGGTLYPKNIASDVLRSLSIEAREQDDVSTILHSTTLRNLNSVEIRGDIGEPTRDWPYWDGGPMASFIARSYCTITSLRLKWVPITDMQAVSLLELMPGLQSLHLEEYTRGIVTNTNRMVTGRLLNRLSLGQDEGSECYSFNRKFLPRLADLSLVMHDDDTDSRALLTAVLSRWLPDPEHASAAGVDCIRSVAVVLMGQNCSDFDPFASLECLRAGGVRVSTSRVL</sequence>
<keyword evidence="4" id="KW-1185">Reference proteome</keyword>
<dbReference type="EMBL" id="JBAHYK010001362">
    <property type="protein sequence ID" value="KAL0568336.1"/>
    <property type="molecule type" value="Genomic_DNA"/>
</dbReference>
<dbReference type="SUPFAM" id="SSF52047">
    <property type="entry name" value="RNI-like"/>
    <property type="match status" value="1"/>
</dbReference>
<feature type="coiled-coil region" evidence="1">
    <location>
        <begin position="44"/>
        <end position="71"/>
    </location>
</feature>
<dbReference type="InterPro" id="IPR001810">
    <property type="entry name" value="F-box_dom"/>
</dbReference>
<accession>A0ABR3EZM0</accession>
<proteinExistence type="predicted"/>
<feature type="domain" description="F-box" evidence="2">
    <location>
        <begin position="90"/>
        <end position="144"/>
    </location>
</feature>
<dbReference type="Pfam" id="PF12937">
    <property type="entry name" value="F-box-like"/>
    <property type="match status" value="1"/>
</dbReference>
<evidence type="ECO:0000259" key="2">
    <source>
        <dbReference type="Pfam" id="PF12937"/>
    </source>
</evidence>
<name>A0ABR3EZM0_9AGAR</name>
<dbReference type="Gene3D" id="1.20.1280.50">
    <property type="match status" value="1"/>
</dbReference>
<organism evidence="3 4">
    <name type="scientific">Marasmius crinis-equi</name>
    <dbReference type="NCBI Taxonomy" id="585013"/>
    <lineage>
        <taxon>Eukaryota</taxon>
        <taxon>Fungi</taxon>
        <taxon>Dikarya</taxon>
        <taxon>Basidiomycota</taxon>
        <taxon>Agaricomycotina</taxon>
        <taxon>Agaricomycetes</taxon>
        <taxon>Agaricomycetidae</taxon>
        <taxon>Agaricales</taxon>
        <taxon>Marasmiineae</taxon>
        <taxon>Marasmiaceae</taxon>
        <taxon>Marasmius</taxon>
    </lineage>
</organism>